<dbReference type="RefSeq" id="WP_344283253.1">
    <property type="nucleotide sequence ID" value="NZ_BAAAHV010000022.1"/>
</dbReference>
<evidence type="ECO:0000313" key="2">
    <source>
        <dbReference type="Proteomes" id="UP001597542"/>
    </source>
</evidence>
<gene>
    <name evidence="1" type="ORF">ACFSUT_27915</name>
</gene>
<proteinExistence type="predicted"/>
<accession>A0ABW5I4K1</accession>
<name>A0ABW5I4K1_9PSEU</name>
<reference evidence="2" key="1">
    <citation type="journal article" date="2019" name="Int. J. Syst. Evol. Microbiol.">
        <title>The Global Catalogue of Microorganisms (GCM) 10K type strain sequencing project: providing services to taxonomists for standard genome sequencing and annotation.</title>
        <authorList>
            <consortium name="The Broad Institute Genomics Platform"/>
            <consortium name="The Broad Institute Genome Sequencing Center for Infectious Disease"/>
            <person name="Wu L."/>
            <person name="Ma J."/>
        </authorList>
    </citation>
    <scope>NUCLEOTIDE SEQUENCE [LARGE SCALE GENOMIC DNA]</scope>
    <source>
        <strain evidence="2">CGMCC 4.7638</strain>
    </source>
</reference>
<dbReference type="Proteomes" id="UP001597542">
    <property type="component" value="Unassembled WGS sequence"/>
</dbReference>
<protein>
    <submittedName>
        <fullName evidence="1">Uncharacterized protein</fullName>
    </submittedName>
</protein>
<organism evidence="1 2">
    <name type="scientific">Amycolatopsis albidoflavus</name>
    <dbReference type="NCBI Taxonomy" id="102226"/>
    <lineage>
        <taxon>Bacteria</taxon>
        <taxon>Bacillati</taxon>
        <taxon>Actinomycetota</taxon>
        <taxon>Actinomycetes</taxon>
        <taxon>Pseudonocardiales</taxon>
        <taxon>Pseudonocardiaceae</taxon>
        <taxon>Amycolatopsis</taxon>
    </lineage>
</organism>
<dbReference type="EMBL" id="JBHUKQ010000014">
    <property type="protein sequence ID" value="MFD2484134.1"/>
    <property type="molecule type" value="Genomic_DNA"/>
</dbReference>
<keyword evidence="2" id="KW-1185">Reference proteome</keyword>
<evidence type="ECO:0000313" key="1">
    <source>
        <dbReference type="EMBL" id="MFD2484134.1"/>
    </source>
</evidence>
<sequence length="187" mass="20338">MSTAKTLLDGLCTYFGGAYDATTHTYRTPRITVANLDGPVYRRAEPKRDDHNTDYQASGAVGSSAGCLVWAVAERGVEKRVAVAGATSGLKHVSWQVRMHHFFRASTLFAEDLQDVVYDTLDAERALIEADRTCGSGGFEAGYGVGFQVGEGGEPWLQWTVSPVATTRDLSKAYMVLEFAADQYIQA</sequence>
<comment type="caution">
    <text evidence="1">The sequence shown here is derived from an EMBL/GenBank/DDBJ whole genome shotgun (WGS) entry which is preliminary data.</text>
</comment>